<evidence type="ECO:0000256" key="1">
    <source>
        <dbReference type="ARBA" id="ARBA00023002"/>
    </source>
</evidence>
<proteinExistence type="predicted"/>
<dbReference type="AlphaFoldDB" id="A0A5C6VH64"/>
<dbReference type="Pfam" id="PF01266">
    <property type="entry name" value="DAO"/>
    <property type="match status" value="1"/>
</dbReference>
<feature type="domain" description="FAD dependent oxidoreductase" evidence="2">
    <location>
        <begin position="3"/>
        <end position="395"/>
    </location>
</feature>
<dbReference type="EMBL" id="VOQS01000003">
    <property type="protein sequence ID" value="TXC84683.1"/>
    <property type="molecule type" value="Genomic_DNA"/>
</dbReference>
<comment type="caution">
    <text evidence="3">The sequence shown here is derived from an EMBL/GenBank/DDBJ whole genome shotgun (WGS) entry which is preliminary data.</text>
</comment>
<dbReference type="SUPFAM" id="SSF51905">
    <property type="entry name" value="FAD/NAD(P)-binding domain"/>
    <property type="match status" value="1"/>
</dbReference>
<reference evidence="3 4" key="1">
    <citation type="journal article" date="2018" name="Int. J. Syst. Evol. Microbiol.">
        <title>Paraburkholderia azotifigens sp. nov., a nitrogen-fixing bacterium isolated from paddy soil.</title>
        <authorList>
            <person name="Choi G.M."/>
            <person name="Im W.T."/>
        </authorList>
    </citation>
    <scope>NUCLEOTIDE SEQUENCE [LARGE SCALE GENOMIC DNA]</scope>
    <source>
        <strain evidence="3 4">NF 2-5-3</strain>
    </source>
</reference>
<evidence type="ECO:0000313" key="3">
    <source>
        <dbReference type="EMBL" id="TXC84683.1"/>
    </source>
</evidence>
<gene>
    <name evidence="3" type="ORF">FRZ40_31135</name>
</gene>
<dbReference type="GO" id="GO:0016491">
    <property type="term" value="F:oxidoreductase activity"/>
    <property type="evidence" value="ECO:0007669"/>
    <property type="project" value="UniProtKB-KW"/>
</dbReference>
<dbReference type="SUPFAM" id="SSF54373">
    <property type="entry name" value="FAD-linked reductases, C-terminal domain"/>
    <property type="match status" value="1"/>
</dbReference>
<dbReference type="PANTHER" id="PTHR13847">
    <property type="entry name" value="SARCOSINE DEHYDROGENASE-RELATED"/>
    <property type="match status" value="1"/>
</dbReference>
<name>A0A5C6VH64_9BURK</name>
<dbReference type="Gene3D" id="3.50.50.60">
    <property type="entry name" value="FAD/NAD(P)-binding domain"/>
    <property type="match status" value="2"/>
</dbReference>
<evidence type="ECO:0000259" key="2">
    <source>
        <dbReference type="Pfam" id="PF01266"/>
    </source>
</evidence>
<sequence>MEDILVIGAGIIGSNAALNLLSKGYRVHIVDSEEPGLGCSFGNAGLIAIDHVAPLASPDTLSGIPRMLLQSDSPLKLHKKSLPRMAPWMIEFVSQARPSSFRRNTVSLASVITVAAQAWQRLLEKQIVSDLFRDIGSLYVFEKPVNADAERKQLELLDAYGVHYENLSAAQVRERYLPTLTSAISHARYFSGMASVTNPRDVVMRIFDAARTAGAKFTKAPVLDIQMLPDQRISVRLGENKLVFDKVLIAAGAKSSVLTERLGLRVPLTHERGYHVQLAKPSGQSIKVPVSFVERGFTCNPMRDGIRLAGTVELGPPKEPDWRRAEILAKQFGELFPSEQAPKMESRWYGDRPTLPDYLPMIDEVPCAQNVFVATGHQHLGLTLGPLTGELVSQLMARESTSVDLHPFRADRF</sequence>
<dbReference type="Gene3D" id="3.30.9.10">
    <property type="entry name" value="D-Amino Acid Oxidase, subunit A, domain 2"/>
    <property type="match status" value="1"/>
</dbReference>
<dbReference type="InterPro" id="IPR006076">
    <property type="entry name" value="FAD-dep_OxRdtase"/>
</dbReference>
<protein>
    <submittedName>
        <fullName evidence="3">FAD-binding oxidoreductase</fullName>
    </submittedName>
</protein>
<keyword evidence="1" id="KW-0560">Oxidoreductase</keyword>
<dbReference type="InterPro" id="IPR036188">
    <property type="entry name" value="FAD/NAD-bd_sf"/>
</dbReference>
<dbReference type="PANTHER" id="PTHR13847:SF289">
    <property type="entry name" value="GLYCINE OXIDASE"/>
    <property type="match status" value="1"/>
</dbReference>
<organism evidence="3 4">
    <name type="scientific">Paraburkholderia azotifigens</name>
    <dbReference type="NCBI Taxonomy" id="2057004"/>
    <lineage>
        <taxon>Bacteria</taxon>
        <taxon>Pseudomonadati</taxon>
        <taxon>Pseudomonadota</taxon>
        <taxon>Betaproteobacteria</taxon>
        <taxon>Burkholderiales</taxon>
        <taxon>Burkholderiaceae</taxon>
        <taxon>Paraburkholderia</taxon>
    </lineage>
</organism>
<dbReference type="Proteomes" id="UP000321776">
    <property type="component" value="Unassembled WGS sequence"/>
</dbReference>
<evidence type="ECO:0000313" key="4">
    <source>
        <dbReference type="Proteomes" id="UP000321776"/>
    </source>
</evidence>
<accession>A0A5C6VH64</accession>
<dbReference type="GO" id="GO:0005737">
    <property type="term" value="C:cytoplasm"/>
    <property type="evidence" value="ECO:0007669"/>
    <property type="project" value="TreeGrafter"/>
</dbReference>
<dbReference type="RefSeq" id="WP_147236657.1">
    <property type="nucleotide sequence ID" value="NZ_VOQS01000003.1"/>
</dbReference>